<keyword evidence="3 5" id="KW-0067">ATP-binding</keyword>
<dbReference type="STRING" id="1144748.KS2013_1739"/>
<dbReference type="InterPro" id="IPR027417">
    <property type="entry name" value="P-loop_NTPase"/>
</dbReference>
<keyword evidence="8" id="KW-1185">Reference proteome</keyword>
<evidence type="ECO:0000256" key="4">
    <source>
        <dbReference type="ARBA" id="ARBA00022993"/>
    </source>
</evidence>
<dbReference type="SUPFAM" id="SSF52540">
    <property type="entry name" value="P-loop containing nucleoside triphosphate hydrolases"/>
    <property type="match status" value="1"/>
</dbReference>
<dbReference type="Proteomes" id="UP000094147">
    <property type="component" value="Chromosome"/>
</dbReference>
<dbReference type="InterPro" id="IPR001977">
    <property type="entry name" value="Depp_CoAkinase"/>
</dbReference>
<comment type="similarity">
    <text evidence="1 5">Belongs to the CoaE family.</text>
</comment>
<dbReference type="PANTHER" id="PTHR10695:SF46">
    <property type="entry name" value="BIFUNCTIONAL COENZYME A SYNTHASE-RELATED"/>
    <property type="match status" value="1"/>
</dbReference>
<reference evidence="8" key="1">
    <citation type="submission" date="2015-08" db="EMBL/GenBank/DDBJ databases">
        <authorList>
            <person name="Kim K.M."/>
        </authorList>
    </citation>
    <scope>NUCLEOTIDE SEQUENCE [LARGE SCALE GENOMIC DNA]</scope>
    <source>
        <strain evidence="8">KCTC 23892</strain>
    </source>
</reference>
<dbReference type="Gene3D" id="3.40.50.300">
    <property type="entry name" value="P-loop containing nucleotide triphosphate hydrolases"/>
    <property type="match status" value="1"/>
</dbReference>
<comment type="subcellular location">
    <subcellularLocation>
        <location evidence="5">Cytoplasm</location>
    </subcellularLocation>
</comment>
<comment type="function">
    <text evidence="5">Catalyzes the phosphorylation of the 3'-hydroxyl group of dephosphocoenzyme A to form coenzyme A.</text>
</comment>
<dbReference type="GO" id="GO:0005737">
    <property type="term" value="C:cytoplasm"/>
    <property type="evidence" value="ECO:0007669"/>
    <property type="project" value="UniProtKB-SubCell"/>
</dbReference>
<evidence type="ECO:0000313" key="8">
    <source>
        <dbReference type="Proteomes" id="UP000094147"/>
    </source>
</evidence>
<proteinExistence type="inferred from homology"/>
<dbReference type="NCBIfam" id="TIGR00152">
    <property type="entry name" value="dephospho-CoA kinase"/>
    <property type="match status" value="1"/>
</dbReference>
<gene>
    <name evidence="5" type="primary">coaE</name>
    <name evidence="7" type="ORF">KS2013_1739</name>
</gene>
<dbReference type="GO" id="GO:0005524">
    <property type="term" value="F:ATP binding"/>
    <property type="evidence" value="ECO:0007669"/>
    <property type="project" value="UniProtKB-UniRule"/>
</dbReference>
<protein>
    <recommendedName>
        <fullName evidence="5 6">Dephospho-CoA kinase</fullName>
        <ecNumber evidence="5 6">2.7.1.24</ecNumber>
    </recommendedName>
    <alternativeName>
        <fullName evidence="5">Dephosphocoenzyme A kinase</fullName>
    </alternativeName>
</protein>
<dbReference type="OrthoDB" id="9812943at2"/>
<sequence length="206" mass="23011">MTLHIVLTGGIASGKSAVSQFFEELGIKVIDADIFSRSVVAKGSAGLKAISEHFGSSVLLEDGTLDRSALREIVFSNQSARQWLNQLLHPLIRAEMSGARKASEQAKELYTINVIPLYYETIHGTEEENNYHRVIVVDTPEEKQLERLMSRDNSSKEQARAILASQTGREERLSIANDVIQNNSDLQSLKQQVIKLDSVYRELARN</sequence>
<evidence type="ECO:0000313" key="7">
    <source>
        <dbReference type="EMBL" id="AOE50448.1"/>
    </source>
</evidence>
<dbReference type="GO" id="GO:0015937">
    <property type="term" value="P:coenzyme A biosynthetic process"/>
    <property type="evidence" value="ECO:0007669"/>
    <property type="project" value="UniProtKB-UniRule"/>
</dbReference>
<keyword evidence="4 5" id="KW-0173">Coenzyme A biosynthesis</keyword>
<dbReference type="PROSITE" id="PS51219">
    <property type="entry name" value="DPCK"/>
    <property type="match status" value="1"/>
</dbReference>
<dbReference type="KEGG" id="ksd:KS2013_1739"/>
<name>A0A1B3BCC8_9GAMM</name>
<keyword evidence="5" id="KW-0808">Transferase</keyword>
<dbReference type="RefSeq" id="WP_068992641.1">
    <property type="nucleotide sequence ID" value="NZ_CP012418.1"/>
</dbReference>
<keyword evidence="2 5" id="KW-0547">Nucleotide-binding</keyword>
<feature type="binding site" evidence="5">
    <location>
        <begin position="12"/>
        <end position="17"/>
    </location>
    <ligand>
        <name>ATP</name>
        <dbReference type="ChEBI" id="CHEBI:30616"/>
    </ligand>
</feature>
<dbReference type="UniPathway" id="UPA00241">
    <property type="reaction ID" value="UER00356"/>
</dbReference>
<evidence type="ECO:0000256" key="6">
    <source>
        <dbReference type="NCBIfam" id="TIGR00152"/>
    </source>
</evidence>
<evidence type="ECO:0000256" key="1">
    <source>
        <dbReference type="ARBA" id="ARBA00009018"/>
    </source>
</evidence>
<dbReference type="CDD" id="cd02022">
    <property type="entry name" value="DPCK"/>
    <property type="match status" value="1"/>
</dbReference>
<dbReference type="GO" id="GO:0004140">
    <property type="term" value="F:dephospho-CoA kinase activity"/>
    <property type="evidence" value="ECO:0007669"/>
    <property type="project" value="UniProtKB-UniRule"/>
</dbReference>
<dbReference type="Pfam" id="PF01121">
    <property type="entry name" value="CoaE"/>
    <property type="match status" value="1"/>
</dbReference>
<comment type="pathway">
    <text evidence="5">Cofactor biosynthesis; coenzyme A biosynthesis; CoA from (R)-pantothenate: step 5/5.</text>
</comment>
<accession>A0A1B3BCC8</accession>
<dbReference type="AlphaFoldDB" id="A0A1B3BCC8"/>
<dbReference type="PANTHER" id="PTHR10695">
    <property type="entry name" value="DEPHOSPHO-COA KINASE-RELATED"/>
    <property type="match status" value="1"/>
</dbReference>
<keyword evidence="5" id="KW-0963">Cytoplasm</keyword>
<dbReference type="EC" id="2.7.1.24" evidence="5 6"/>
<evidence type="ECO:0000256" key="5">
    <source>
        <dbReference type="HAMAP-Rule" id="MF_00376"/>
    </source>
</evidence>
<evidence type="ECO:0000256" key="3">
    <source>
        <dbReference type="ARBA" id="ARBA00022840"/>
    </source>
</evidence>
<keyword evidence="5 7" id="KW-0418">Kinase</keyword>
<dbReference type="EMBL" id="CP012418">
    <property type="protein sequence ID" value="AOE50448.1"/>
    <property type="molecule type" value="Genomic_DNA"/>
</dbReference>
<evidence type="ECO:0000256" key="2">
    <source>
        <dbReference type="ARBA" id="ARBA00022741"/>
    </source>
</evidence>
<dbReference type="PATRIC" id="fig|1144748.3.peg.1752"/>
<comment type="catalytic activity">
    <reaction evidence="5">
        <text>3'-dephospho-CoA + ATP = ADP + CoA + H(+)</text>
        <dbReference type="Rhea" id="RHEA:18245"/>
        <dbReference type="ChEBI" id="CHEBI:15378"/>
        <dbReference type="ChEBI" id="CHEBI:30616"/>
        <dbReference type="ChEBI" id="CHEBI:57287"/>
        <dbReference type="ChEBI" id="CHEBI:57328"/>
        <dbReference type="ChEBI" id="CHEBI:456216"/>
        <dbReference type="EC" id="2.7.1.24"/>
    </reaction>
</comment>
<organism evidence="7 8">
    <name type="scientific">Kangiella sediminilitoris</name>
    <dbReference type="NCBI Taxonomy" id="1144748"/>
    <lineage>
        <taxon>Bacteria</taxon>
        <taxon>Pseudomonadati</taxon>
        <taxon>Pseudomonadota</taxon>
        <taxon>Gammaproteobacteria</taxon>
        <taxon>Kangiellales</taxon>
        <taxon>Kangiellaceae</taxon>
        <taxon>Kangiella</taxon>
    </lineage>
</organism>
<dbReference type="HAMAP" id="MF_00376">
    <property type="entry name" value="Dephospho_CoA_kinase"/>
    <property type="match status" value="1"/>
</dbReference>